<name>S6B3L5_BABBO</name>
<proteinExistence type="evidence at transcript level"/>
<keyword evidence="1" id="KW-0812">Transmembrane</keyword>
<keyword evidence="1" id="KW-0472">Membrane</keyword>
<reference evidence="2" key="1">
    <citation type="journal article" date="2014" name="BMC Genomics">
        <title>The Babesia bovis gene and promoter model: an update from full-length EST analysis.</title>
        <authorList>
            <person name="Yamagishi J."/>
            <person name="Wakaguri H."/>
            <person name="Yokoyama N."/>
            <person name="Yamashita R."/>
            <person name="Suzuki Y."/>
            <person name="Xuan X."/>
            <person name="Igarashi I."/>
        </authorList>
    </citation>
    <scope>NUCLEOTIDE SEQUENCE</scope>
    <source>
        <strain evidence="2">Texas</strain>
    </source>
</reference>
<sequence length="79" mass="8165">MFLCASSLLDSLDGSKFSLVYRLSAGIYMVLISLVILSPWLSFGVLGAVSLDELSMGFVGLPSSSASGDSTDSPSIPST</sequence>
<dbReference type="EMBL" id="AK442279">
    <property type="protein sequence ID" value="BAN66073.1"/>
    <property type="molecule type" value="mRNA"/>
</dbReference>
<evidence type="ECO:0000313" key="2">
    <source>
        <dbReference type="EMBL" id="BAN66073.1"/>
    </source>
</evidence>
<protein>
    <submittedName>
        <fullName evidence="2">Uncharacterized protein</fullName>
    </submittedName>
</protein>
<dbReference type="AlphaFoldDB" id="S6B3L5"/>
<evidence type="ECO:0000256" key="1">
    <source>
        <dbReference type="SAM" id="Phobius"/>
    </source>
</evidence>
<organism evidence="2">
    <name type="scientific">Babesia bovis</name>
    <dbReference type="NCBI Taxonomy" id="5865"/>
    <lineage>
        <taxon>Eukaryota</taxon>
        <taxon>Sar</taxon>
        <taxon>Alveolata</taxon>
        <taxon>Apicomplexa</taxon>
        <taxon>Aconoidasida</taxon>
        <taxon>Piroplasmida</taxon>
        <taxon>Babesiidae</taxon>
        <taxon>Babesia</taxon>
    </lineage>
</organism>
<keyword evidence="1" id="KW-1133">Transmembrane helix</keyword>
<accession>S6B3L5</accession>
<feature type="transmembrane region" description="Helical" evidence="1">
    <location>
        <begin position="24"/>
        <end position="49"/>
    </location>
</feature>